<feature type="non-terminal residue" evidence="1">
    <location>
        <position position="47"/>
    </location>
</feature>
<reference evidence="1 2" key="1">
    <citation type="submission" date="2005-07" db="EMBL/GenBank/DDBJ databases">
        <authorList>
            <person name="Mural R.J."/>
            <person name="Li P.W."/>
            <person name="Adams M.D."/>
            <person name="Amanatides P.G."/>
            <person name="Baden-Tillson H."/>
            <person name="Barnstead M."/>
            <person name="Chin S.H."/>
            <person name="Dew I."/>
            <person name="Evans C.A."/>
            <person name="Ferriera S."/>
            <person name="Flanigan M."/>
            <person name="Fosler C."/>
            <person name="Glodek A."/>
            <person name="Gu Z."/>
            <person name="Holt R.A."/>
            <person name="Jennings D."/>
            <person name="Kraft C.L."/>
            <person name="Lu F."/>
            <person name="Nguyen T."/>
            <person name="Nusskern D.R."/>
            <person name="Pfannkoch C.M."/>
            <person name="Sitter C."/>
            <person name="Sutton G.G."/>
            <person name="Venter J.C."/>
            <person name="Wang Z."/>
            <person name="Woodage T."/>
            <person name="Zheng X.H."/>
            <person name="Zhong F."/>
        </authorList>
    </citation>
    <scope>NUCLEOTIDE SEQUENCE [LARGE SCALE GENOMIC DNA]</scope>
    <source>
        <strain>BN</strain>
        <strain evidence="2">Sprague-Dawley</strain>
    </source>
</reference>
<name>A6HEV7_RAT</name>
<dbReference type="AlphaFoldDB" id="A6HEV7"/>
<accession>A6HEV7</accession>
<proteinExistence type="predicted"/>
<evidence type="ECO:0000313" key="1">
    <source>
        <dbReference type="EMBL" id="EDM04561.1"/>
    </source>
</evidence>
<evidence type="ECO:0000313" key="2">
    <source>
        <dbReference type="Proteomes" id="UP000234681"/>
    </source>
</evidence>
<sequence length="47" mass="4861">MGGLLVREPSGSSPVGKSLGSLEGDALCHTPMPQVSLFIVLVGFTQF</sequence>
<dbReference type="EMBL" id="CH473948">
    <property type="protein sequence ID" value="EDM04561.1"/>
    <property type="molecule type" value="Genomic_DNA"/>
</dbReference>
<gene>
    <name evidence="1" type="ORF">rCG_33775</name>
</gene>
<organism evidence="1 2">
    <name type="scientific">Rattus norvegicus</name>
    <name type="common">Rat</name>
    <dbReference type="NCBI Taxonomy" id="10116"/>
    <lineage>
        <taxon>Eukaryota</taxon>
        <taxon>Metazoa</taxon>
        <taxon>Chordata</taxon>
        <taxon>Craniata</taxon>
        <taxon>Vertebrata</taxon>
        <taxon>Euteleostomi</taxon>
        <taxon>Mammalia</taxon>
        <taxon>Eutheria</taxon>
        <taxon>Euarchontoglires</taxon>
        <taxon>Glires</taxon>
        <taxon>Rodentia</taxon>
        <taxon>Myomorpha</taxon>
        <taxon>Muroidea</taxon>
        <taxon>Muridae</taxon>
        <taxon>Murinae</taxon>
        <taxon>Rattus</taxon>
    </lineage>
</organism>
<protein>
    <submittedName>
        <fullName evidence="1">RCG33775</fullName>
    </submittedName>
</protein>
<dbReference type="Proteomes" id="UP000234681">
    <property type="component" value="Chromosome 10"/>
</dbReference>